<dbReference type="InterPro" id="IPR039424">
    <property type="entry name" value="SBP_5"/>
</dbReference>
<dbReference type="PIRSF" id="PIRSF002741">
    <property type="entry name" value="MppA"/>
    <property type="match status" value="1"/>
</dbReference>
<evidence type="ECO:0000313" key="5">
    <source>
        <dbReference type="EMBL" id="VBB08755.1"/>
    </source>
</evidence>
<reference evidence="5 6" key="1">
    <citation type="submission" date="2018-06" db="EMBL/GenBank/DDBJ databases">
        <authorList>
            <person name="Strepis N."/>
        </authorList>
    </citation>
    <scope>NUCLEOTIDE SEQUENCE [LARGE SCALE GENOMIC DNA]</scope>
    <source>
        <strain evidence="5">LUCI</strain>
    </source>
</reference>
<evidence type="ECO:0000256" key="2">
    <source>
        <dbReference type="ARBA" id="ARBA00022448"/>
    </source>
</evidence>
<dbReference type="InterPro" id="IPR030678">
    <property type="entry name" value="Peptide/Ni-bd"/>
</dbReference>
<dbReference type="SUPFAM" id="SSF53850">
    <property type="entry name" value="Periplasmic binding protein-like II"/>
    <property type="match status" value="1"/>
</dbReference>
<evidence type="ECO:0000313" key="6">
    <source>
        <dbReference type="Proteomes" id="UP000277811"/>
    </source>
</evidence>
<dbReference type="GO" id="GO:0043190">
    <property type="term" value="C:ATP-binding cassette (ABC) transporter complex"/>
    <property type="evidence" value="ECO:0007669"/>
    <property type="project" value="InterPro"/>
</dbReference>
<dbReference type="InterPro" id="IPR000914">
    <property type="entry name" value="SBP_5_dom"/>
</dbReference>
<gene>
    <name evidence="5" type="ORF">LUCI_4034</name>
</gene>
<evidence type="ECO:0000259" key="4">
    <source>
        <dbReference type="Pfam" id="PF00496"/>
    </source>
</evidence>
<dbReference type="GO" id="GO:0015833">
    <property type="term" value="P:peptide transport"/>
    <property type="evidence" value="ECO:0007669"/>
    <property type="project" value="TreeGrafter"/>
</dbReference>
<protein>
    <recommendedName>
        <fullName evidence="4">Solute-binding protein family 5 domain-containing protein</fullName>
    </recommendedName>
</protein>
<dbReference type="GO" id="GO:1904680">
    <property type="term" value="F:peptide transmembrane transporter activity"/>
    <property type="evidence" value="ECO:0007669"/>
    <property type="project" value="TreeGrafter"/>
</dbReference>
<dbReference type="GO" id="GO:0042597">
    <property type="term" value="C:periplasmic space"/>
    <property type="evidence" value="ECO:0007669"/>
    <property type="project" value="UniProtKB-ARBA"/>
</dbReference>
<dbReference type="PROSITE" id="PS51257">
    <property type="entry name" value="PROKAR_LIPOPROTEIN"/>
    <property type="match status" value="1"/>
</dbReference>
<dbReference type="Proteomes" id="UP000277811">
    <property type="component" value="Unassembled WGS sequence"/>
</dbReference>
<keyword evidence="6" id="KW-1185">Reference proteome</keyword>
<dbReference type="PANTHER" id="PTHR30290">
    <property type="entry name" value="PERIPLASMIC BINDING COMPONENT OF ABC TRANSPORTER"/>
    <property type="match status" value="1"/>
</dbReference>
<dbReference type="AlphaFoldDB" id="A0A498RCK3"/>
<dbReference type="EMBL" id="UPPP01000094">
    <property type="protein sequence ID" value="VBB08755.1"/>
    <property type="molecule type" value="Genomic_DNA"/>
</dbReference>
<dbReference type="CDD" id="cd08513">
    <property type="entry name" value="PBP2_thermophilic_Hb8_like"/>
    <property type="match status" value="1"/>
</dbReference>
<evidence type="ECO:0000256" key="1">
    <source>
        <dbReference type="ARBA" id="ARBA00005695"/>
    </source>
</evidence>
<sequence length="544" mass="60426">MTFGKIVIHWVLIVLLFVVAGCGQKNVLPPSAKKTVSTGGRLVYGSLQEPNTLNPLLSDLLATAEVGSLIFSGLVTMNDKGEWIGDLATQVPSVQNGGVSRDGLTVTYKLRKGVTWHDGAPFTADDVVFTWKLIMNPKVNVVSRDGYDKLASITTPAPHTVVLHFKEYYAPYLTLFPTILPRHILENVDNPNKADFNRAPVGTGPFKFKEWRMAEAIVLDANPAYFRGKPVLDGIDFRILPDTNILLTQLKAGELDIVSDINRDQLDQIKAIEGIRTVITPNMVWEHLDFNLDRPLFRDVQVRKAIAMAIDVPAIINTILKNAASQATGDQSPLSWAYNPAVKPLVRNSNGARNLLLQDGWQPENDGIFAKNGRRLSFSLVTTKGNKLRELVGQAIVQQLKEAGVEAELRPVDPAVFFNDLLKRRRFDVAMYAWASGVDPDDLSLWHSGKIPGAGNGYEGQNYPGWRNAEIDRLTELGRSAVDLETRRQTYFRIQELIREECPVVPLYFHANVAAVKNTVANYKPAPTPGGSLWNAWQWGWNAK</sequence>
<comment type="similarity">
    <text evidence="1">Belongs to the bacterial solute-binding protein 5 family.</text>
</comment>
<proteinExistence type="inferred from homology"/>
<name>A0A498RCK3_9FIRM</name>
<keyword evidence="2" id="KW-0813">Transport</keyword>
<organism evidence="5 6">
    <name type="scientific">Lucifera butyrica</name>
    <dbReference type="NCBI Taxonomy" id="1351585"/>
    <lineage>
        <taxon>Bacteria</taxon>
        <taxon>Bacillati</taxon>
        <taxon>Bacillota</taxon>
        <taxon>Negativicutes</taxon>
        <taxon>Veillonellales</taxon>
        <taxon>Veillonellaceae</taxon>
        <taxon>Lucifera</taxon>
    </lineage>
</organism>
<accession>A0A498RCK3</accession>
<dbReference type="Gene3D" id="3.10.105.10">
    <property type="entry name" value="Dipeptide-binding Protein, Domain 3"/>
    <property type="match status" value="1"/>
</dbReference>
<evidence type="ECO:0000256" key="3">
    <source>
        <dbReference type="ARBA" id="ARBA00022729"/>
    </source>
</evidence>
<dbReference type="Gene3D" id="3.40.190.10">
    <property type="entry name" value="Periplasmic binding protein-like II"/>
    <property type="match status" value="1"/>
</dbReference>
<dbReference type="Pfam" id="PF00496">
    <property type="entry name" value="SBP_bac_5"/>
    <property type="match status" value="1"/>
</dbReference>
<feature type="domain" description="Solute-binding protein family 5" evidence="4">
    <location>
        <begin position="87"/>
        <end position="448"/>
    </location>
</feature>
<dbReference type="PANTHER" id="PTHR30290:SF9">
    <property type="entry name" value="OLIGOPEPTIDE-BINDING PROTEIN APPA"/>
    <property type="match status" value="1"/>
</dbReference>
<dbReference type="OrthoDB" id="137511at2"/>
<dbReference type="Gene3D" id="3.90.76.10">
    <property type="entry name" value="Dipeptide-binding Protein, Domain 1"/>
    <property type="match status" value="1"/>
</dbReference>
<keyword evidence="3" id="KW-0732">Signal</keyword>
<dbReference type="RefSeq" id="WP_122629611.1">
    <property type="nucleotide sequence ID" value="NZ_UPPP01000094.1"/>
</dbReference>